<dbReference type="OrthoDB" id="3142841at2759"/>
<organism evidence="2 3">
    <name type="scientific">Calycina marina</name>
    <dbReference type="NCBI Taxonomy" id="1763456"/>
    <lineage>
        <taxon>Eukaryota</taxon>
        <taxon>Fungi</taxon>
        <taxon>Dikarya</taxon>
        <taxon>Ascomycota</taxon>
        <taxon>Pezizomycotina</taxon>
        <taxon>Leotiomycetes</taxon>
        <taxon>Helotiales</taxon>
        <taxon>Pezizellaceae</taxon>
        <taxon>Calycina</taxon>
    </lineage>
</organism>
<feature type="transmembrane region" description="Helical" evidence="1">
    <location>
        <begin position="146"/>
        <end position="171"/>
    </location>
</feature>
<sequence>MIQAFYPPVAVPPFQPAHAVDPRTEKDIDIERLNSPVDNRELPGSSLPGLKYNQPLAIIRHIWLNVYHRLFILVFAANMIGLGFLIAVTPSWTENPPLDTLATAAAGNILVAILIRQDYIINGLFKLTWFVPITAPLRLRRILAKVYEFGGVHSGAACSSVIWYLLFTIFLTQQFAVGRIKELGFVMFTCCLAGVLLLIITTAMPGFRSKNHNTFEHIHRWCGWAALLLFWIDLSLYSYVMTLIASKPFYEVFFLLPAFWLLLIATIHAIMPWVRLHKLEVKAERLGNYAMRLHFKEPIPCFVGLRIAQTPLGEWHSFACVPSRDSGRSGGYIIMSGVGDWTKRNIAIPQPYYWVKGRPVTGVLCMAKIFRSVIIVTTGSGIGPCLGVMQDIPRTTCRVIWSTPDPLNTYGQDIMGAVLATDARAVIYDTTAHKDDKGKTIRPDLPKMAWELYVQEKAEAVFVISNPAVTKAIVFAMESRGIPAFGPIWDS</sequence>
<evidence type="ECO:0000256" key="1">
    <source>
        <dbReference type="SAM" id="Phobius"/>
    </source>
</evidence>
<dbReference type="InterPro" id="IPR052979">
    <property type="entry name" value="Adenylate-forming_domain"/>
</dbReference>
<dbReference type="AlphaFoldDB" id="A0A9P7ZBJ8"/>
<keyword evidence="1" id="KW-0472">Membrane</keyword>
<gene>
    <name evidence="2" type="ORF">BJ878DRAFT_451042</name>
</gene>
<feature type="transmembrane region" description="Helical" evidence="1">
    <location>
        <begin position="252"/>
        <end position="274"/>
    </location>
</feature>
<feature type="transmembrane region" description="Helical" evidence="1">
    <location>
        <begin position="70"/>
        <end position="89"/>
    </location>
</feature>
<dbReference type="PANTHER" id="PTHR33927">
    <property type="entry name" value="TRANSMEMBRANE PROTEIN"/>
    <property type="match status" value="1"/>
</dbReference>
<keyword evidence="1" id="KW-0812">Transmembrane</keyword>
<protein>
    <recommendedName>
        <fullName evidence="4">Integral membrane protein TmpA</fullName>
    </recommendedName>
</protein>
<feature type="transmembrane region" description="Helical" evidence="1">
    <location>
        <begin position="183"/>
        <end position="200"/>
    </location>
</feature>
<evidence type="ECO:0000313" key="2">
    <source>
        <dbReference type="EMBL" id="KAG9249079.1"/>
    </source>
</evidence>
<dbReference type="Proteomes" id="UP000887226">
    <property type="component" value="Unassembled WGS sequence"/>
</dbReference>
<proteinExistence type="predicted"/>
<keyword evidence="1" id="KW-1133">Transmembrane helix</keyword>
<name>A0A9P7ZBJ8_9HELO</name>
<evidence type="ECO:0000313" key="3">
    <source>
        <dbReference type="Proteomes" id="UP000887226"/>
    </source>
</evidence>
<accession>A0A9P7ZBJ8</accession>
<reference evidence="2" key="1">
    <citation type="journal article" date="2021" name="IMA Fungus">
        <title>Genomic characterization of three marine fungi, including Emericellopsis atlantica sp. nov. with signatures of a generalist lifestyle and marine biomass degradation.</title>
        <authorList>
            <person name="Hagestad O.C."/>
            <person name="Hou L."/>
            <person name="Andersen J.H."/>
            <person name="Hansen E.H."/>
            <person name="Altermark B."/>
            <person name="Li C."/>
            <person name="Kuhnert E."/>
            <person name="Cox R.J."/>
            <person name="Crous P.W."/>
            <person name="Spatafora J.W."/>
            <person name="Lail K."/>
            <person name="Amirebrahimi M."/>
            <person name="Lipzen A."/>
            <person name="Pangilinan J."/>
            <person name="Andreopoulos W."/>
            <person name="Hayes R.D."/>
            <person name="Ng V."/>
            <person name="Grigoriev I.V."/>
            <person name="Jackson S.A."/>
            <person name="Sutton T.D.S."/>
            <person name="Dobson A.D.W."/>
            <person name="Rama T."/>
        </authorList>
    </citation>
    <scope>NUCLEOTIDE SEQUENCE</scope>
    <source>
        <strain evidence="2">TRa3180A</strain>
    </source>
</reference>
<comment type="caution">
    <text evidence="2">The sequence shown here is derived from an EMBL/GenBank/DDBJ whole genome shotgun (WGS) entry which is preliminary data.</text>
</comment>
<dbReference type="EMBL" id="MU253739">
    <property type="protein sequence ID" value="KAG9249079.1"/>
    <property type="molecule type" value="Genomic_DNA"/>
</dbReference>
<evidence type="ECO:0008006" key="4">
    <source>
        <dbReference type="Google" id="ProtNLM"/>
    </source>
</evidence>
<dbReference type="PANTHER" id="PTHR33927:SF5">
    <property type="entry name" value="ENZYME, PUTATIVE (AFU_ORTHOLOGUE AFUA_8G01222)-RELATED"/>
    <property type="match status" value="1"/>
</dbReference>
<feature type="transmembrane region" description="Helical" evidence="1">
    <location>
        <begin position="221"/>
        <end position="240"/>
    </location>
</feature>
<keyword evidence="3" id="KW-1185">Reference proteome</keyword>